<evidence type="ECO:0000313" key="1">
    <source>
        <dbReference type="EMBL" id="MPC42280.1"/>
    </source>
</evidence>
<evidence type="ECO:0000313" key="2">
    <source>
        <dbReference type="Proteomes" id="UP000324222"/>
    </source>
</evidence>
<organism evidence="1 2">
    <name type="scientific">Portunus trituberculatus</name>
    <name type="common">Swimming crab</name>
    <name type="synonym">Neptunus trituberculatus</name>
    <dbReference type="NCBI Taxonomy" id="210409"/>
    <lineage>
        <taxon>Eukaryota</taxon>
        <taxon>Metazoa</taxon>
        <taxon>Ecdysozoa</taxon>
        <taxon>Arthropoda</taxon>
        <taxon>Crustacea</taxon>
        <taxon>Multicrustacea</taxon>
        <taxon>Malacostraca</taxon>
        <taxon>Eumalacostraca</taxon>
        <taxon>Eucarida</taxon>
        <taxon>Decapoda</taxon>
        <taxon>Pleocyemata</taxon>
        <taxon>Brachyura</taxon>
        <taxon>Eubrachyura</taxon>
        <taxon>Portunoidea</taxon>
        <taxon>Portunidae</taxon>
        <taxon>Portuninae</taxon>
        <taxon>Portunus</taxon>
    </lineage>
</organism>
<reference evidence="1 2" key="1">
    <citation type="submission" date="2019-05" db="EMBL/GenBank/DDBJ databases">
        <title>Another draft genome of Portunus trituberculatus and its Hox gene families provides insights of decapod evolution.</title>
        <authorList>
            <person name="Jeong J.-H."/>
            <person name="Song I."/>
            <person name="Kim S."/>
            <person name="Choi T."/>
            <person name="Kim D."/>
            <person name="Ryu S."/>
            <person name="Kim W."/>
        </authorList>
    </citation>
    <scope>NUCLEOTIDE SEQUENCE [LARGE SCALE GENOMIC DNA]</scope>
    <source>
        <tissue evidence="1">Muscle</tissue>
    </source>
</reference>
<dbReference type="AlphaFoldDB" id="A0A5B7F4D5"/>
<accession>A0A5B7F4D5</accession>
<dbReference type="Proteomes" id="UP000324222">
    <property type="component" value="Unassembled WGS sequence"/>
</dbReference>
<comment type="caution">
    <text evidence="1">The sequence shown here is derived from an EMBL/GenBank/DDBJ whole genome shotgun (WGS) entry which is preliminary data.</text>
</comment>
<dbReference type="EMBL" id="VSRR010005377">
    <property type="protein sequence ID" value="MPC42280.1"/>
    <property type="molecule type" value="Genomic_DNA"/>
</dbReference>
<protein>
    <submittedName>
        <fullName evidence="1">Uncharacterized protein</fullName>
    </submittedName>
</protein>
<sequence>MSRASSSRSLQQDMNGSHTPFLYAWIGTGRDGGTVLRVSGATLAYARPTPRHTPSITPPAADLSIPGLTIALSCLVNVPPQQYLTPPRPQSWPP</sequence>
<name>A0A5B7F4D5_PORTR</name>
<gene>
    <name evidence="1" type="ORF">E2C01_035899</name>
</gene>
<keyword evidence="2" id="KW-1185">Reference proteome</keyword>
<proteinExistence type="predicted"/>